<dbReference type="RefSeq" id="WP_178391754.1">
    <property type="nucleotide sequence ID" value="NZ_CALYQA010000006.1"/>
</dbReference>
<evidence type="ECO:0000313" key="1">
    <source>
        <dbReference type="EMBL" id="OLY43867.1"/>
    </source>
</evidence>
<dbReference type="Proteomes" id="UP000187344">
    <property type="component" value="Unassembled WGS sequence"/>
</dbReference>
<dbReference type="EMBL" id="LXYT01000001">
    <property type="protein sequence ID" value="OLY43867.1"/>
    <property type="molecule type" value="Genomic_DNA"/>
</dbReference>
<organism evidence="1 2">
    <name type="scientific">Bartonella apis</name>
    <dbReference type="NCBI Taxonomy" id="1686310"/>
    <lineage>
        <taxon>Bacteria</taxon>
        <taxon>Pseudomonadati</taxon>
        <taxon>Pseudomonadota</taxon>
        <taxon>Alphaproteobacteria</taxon>
        <taxon>Hyphomicrobiales</taxon>
        <taxon>Bartonellaceae</taxon>
        <taxon>Bartonella</taxon>
    </lineage>
</organism>
<gene>
    <name evidence="1" type="ORF">PEB0149_013070</name>
</gene>
<dbReference type="KEGG" id="bapa:BBC0178_017820"/>
<dbReference type="GeneID" id="99981067"/>
<sequence>MDEHPFAISGIKEPEKIRILIYANNQMAHVALSALLMPLQNKITELDNRLKKLGV</sequence>
<protein>
    <submittedName>
        <fullName evidence="1">Uncharacterized protein</fullName>
    </submittedName>
</protein>
<reference evidence="1 2" key="1">
    <citation type="submission" date="2016-12" db="EMBL/GenBank/DDBJ databases">
        <title>Comparative genomics of Bartonella apis.</title>
        <authorList>
            <person name="Engel P."/>
        </authorList>
    </citation>
    <scope>NUCLEOTIDE SEQUENCE [LARGE SCALE GENOMIC DNA]</scope>
    <source>
        <strain evidence="1 2">PEB0149</strain>
    </source>
</reference>
<comment type="caution">
    <text evidence="1">The sequence shown here is derived from an EMBL/GenBank/DDBJ whole genome shotgun (WGS) entry which is preliminary data.</text>
</comment>
<keyword evidence="2" id="KW-1185">Reference proteome</keyword>
<evidence type="ECO:0000313" key="2">
    <source>
        <dbReference type="Proteomes" id="UP000187344"/>
    </source>
</evidence>
<name>A0A1R0FA64_9HYPH</name>
<accession>A0A1R0FA64</accession>
<proteinExistence type="predicted"/>
<dbReference type="AlphaFoldDB" id="A0A1R0FA64"/>